<keyword evidence="3" id="KW-1185">Reference proteome</keyword>
<dbReference type="PANTHER" id="PTHR13422">
    <property type="entry name" value="SIN3-HDAC COMPLEX-ASSOCIATED FACTOR"/>
    <property type="match status" value="1"/>
</dbReference>
<evidence type="ECO:0000313" key="2">
    <source>
        <dbReference type="EMBL" id="KAL3283851.1"/>
    </source>
</evidence>
<feature type="region of interest" description="Disordered" evidence="1">
    <location>
        <begin position="227"/>
        <end position="284"/>
    </location>
</feature>
<comment type="caution">
    <text evidence="2">The sequence shown here is derived from an EMBL/GenBank/DDBJ whole genome shotgun (WGS) entry which is preliminary data.</text>
</comment>
<dbReference type="Pfam" id="PF15396">
    <property type="entry name" value="FAM60A"/>
    <property type="match status" value="1"/>
</dbReference>
<protein>
    <recommendedName>
        <fullName evidence="4">Protein FAM60A</fullName>
    </recommendedName>
</protein>
<dbReference type="PANTHER" id="PTHR13422:SF12">
    <property type="entry name" value="SIN3-HDAC COMPLEX-ASSOCIATED FACTOR"/>
    <property type="match status" value="1"/>
</dbReference>
<feature type="compositionally biased region" description="Acidic residues" evidence="1">
    <location>
        <begin position="129"/>
        <end position="141"/>
    </location>
</feature>
<sequence>MFSFHRPKVYRSTTGCCICKAKSSSSRFTDSKKYEEDFLECFKLSTPRQGEICNACVLLVKRWKKLPEGTDRNWRHVVDARAGPGMKSMTKFKSKIKKATEINVDKIKKKKHHYDREYSPTPSDKSDGGEDAEMAEVDFLSEDGPSGGSSRTASPGGSDCEEVSNPHEGKSRRHKGPVKKRENLPDISDFIDFSYWTKEVICCGTIYRGRCGEILSDPRFLRPCKAMQKNGQSQHKPTTTADDNQNSTIIPPSKSFSDSSSDSGYDESSNLDNQNTSLFNKKQVSIEELNRPNASVN</sequence>
<evidence type="ECO:0008006" key="4">
    <source>
        <dbReference type="Google" id="ProtNLM"/>
    </source>
</evidence>
<reference evidence="2 3" key="1">
    <citation type="journal article" date="2021" name="BMC Biol.">
        <title>Horizontally acquired antibacterial genes associated with adaptive radiation of ladybird beetles.</title>
        <authorList>
            <person name="Li H.S."/>
            <person name="Tang X.F."/>
            <person name="Huang Y.H."/>
            <person name="Xu Z.Y."/>
            <person name="Chen M.L."/>
            <person name="Du X.Y."/>
            <person name="Qiu B.Y."/>
            <person name="Chen P.T."/>
            <person name="Zhang W."/>
            <person name="Slipinski A."/>
            <person name="Escalona H.E."/>
            <person name="Waterhouse R.M."/>
            <person name="Zwick A."/>
            <person name="Pang H."/>
        </authorList>
    </citation>
    <scope>NUCLEOTIDE SEQUENCE [LARGE SCALE GENOMIC DNA]</scope>
    <source>
        <strain evidence="2">SYSU2018</strain>
    </source>
</reference>
<dbReference type="AlphaFoldDB" id="A0ABD2NYS2"/>
<feature type="region of interest" description="Disordered" evidence="1">
    <location>
        <begin position="111"/>
        <end position="182"/>
    </location>
</feature>
<feature type="compositionally biased region" description="Basic and acidic residues" evidence="1">
    <location>
        <begin position="114"/>
        <end position="128"/>
    </location>
</feature>
<dbReference type="InterPro" id="IPR026065">
    <property type="entry name" value="FAM60A"/>
</dbReference>
<dbReference type="EMBL" id="JABFTP020000165">
    <property type="protein sequence ID" value="KAL3283851.1"/>
    <property type="molecule type" value="Genomic_DNA"/>
</dbReference>
<evidence type="ECO:0000313" key="3">
    <source>
        <dbReference type="Proteomes" id="UP001516400"/>
    </source>
</evidence>
<feature type="compositionally biased region" description="Low complexity" evidence="1">
    <location>
        <begin position="253"/>
        <end position="268"/>
    </location>
</feature>
<evidence type="ECO:0000256" key="1">
    <source>
        <dbReference type="SAM" id="MobiDB-lite"/>
    </source>
</evidence>
<name>A0ABD2NYS2_9CUCU</name>
<gene>
    <name evidence="2" type="ORF">HHI36_018021</name>
</gene>
<dbReference type="Proteomes" id="UP001516400">
    <property type="component" value="Unassembled WGS sequence"/>
</dbReference>
<accession>A0ABD2NYS2</accession>
<proteinExistence type="predicted"/>
<feature type="compositionally biased region" description="Polar residues" evidence="1">
    <location>
        <begin position="229"/>
        <end position="250"/>
    </location>
</feature>
<feature type="compositionally biased region" description="Polar residues" evidence="1">
    <location>
        <begin position="270"/>
        <end position="283"/>
    </location>
</feature>
<organism evidence="2 3">
    <name type="scientific">Cryptolaemus montrouzieri</name>
    <dbReference type="NCBI Taxonomy" id="559131"/>
    <lineage>
        <taxon>Eukaryota</taxon>
        <taxon>Metazoa</taxon>
        <taxon>Ecdysozoa</taxon>
        <taxon>Arthropoda</taxon>
        <taxon>Hexapoda</taxon>
        <taxon>Insecta</taxon>
        <taxon>Pterygota</taxon>
        <taxon>Neoptera</taxon>
        <taxon>Endopterygota</taxon>
        <taxon>Coleoptera</taxon>
        <taxon>Polyphaga</taxon>
        <taxon>Cucujiformia</taxon>
        <taxon>Coccinelloidea</taxon>
        <taxon>Coccinellidae</taxon>
        <taxon>Scymninae</taxon>
        <taxon>Scymnini</taxon>
        <taxon>Cryptolaemus</taxon>
    </lineage>
</organism>